<reference evidence="2" key="1">
    <citation type="submission" date="2021-01" db="EMBL/GenBank/DDBJ databases">
        <title>Fulvivirga kasyanovii gen. nov., sp nov., a novel member of the phylum Bacteroidetes isolated from seawater in a mussel farm.</title>
        <authorList>
            <person name="Zhao L.-H."/>
            <person name="Wang Z.-J."/>
        </authorList>
    </citation>
    <scope>NUCLEOTIDE SEQUENCE</scope>
    <source>
        <strain evidence="2">29W222</strain>
    </source>
</reference>
<evidence type="ECO:0000313" key="2">
    <source>
        <dbReference type="EMBL" id="MBL6445136.1"/>
    </source>
</evidence>
<name>A0A937FY96_9BACT</name>
<keyword evidence="1" id="KW-0472">Membrane</keyword>
<comment type="caution">
    <text evidence="2">The sequence shown here is derived from an EMBL/GenBank/DDBJ whole genome shotgun (WGS) entry which is preliminary data.</text>
</comment>
<keyword evidence="1" id="KW-0812">Transmembrane</keyword>
<keyword evidence="1" id="KW-1133">Transmembrane helix</keyword>
<evidence type="ECO:0000313" key="3">
    <source>
        <dbReference type="Proteomes" id="UP000614216"/>
    </source>
</evidence>
<feature type="transmembrane region" description="Helical" evidence="1">
    <location>
        <begin position="277"/>
        <end position="297"/>
    </location>
</feature>
<dbReference type="AlphaFoldDB" id="A0A937FY96"/>
<gene>
    <name evidence="2" type="ORF">JMN32_02375</name>
</gene>
<proteinExistence type="predicted"/>
<organism evidence="2 3">
    <name type="scientific">Fulvivirga marina</name>
    <dbReference type="NCBI Taxonomy" id="2494733"/>
    <lineage>
        <taxon>Bacteria</taxon>
        <taxon>Pseudomonadati</taxon>
        <taxon>Bacteroidota</taxon>
        <taxon>Cytophagia</taxon>
        <taxon>Cytophagales</taxon>
        <taxon>Fulvivirgaceae</taxon>
        <taxon>Fulvivirga</taxon>
    </lineage>
</organism>
<evidence type="ECO:0000256" key="1">
    <source>
        <dbReference type="SAM" id="Phobius"/>
    </source>
</evidence>
<accession>A0A937FY96</accession>
<keyword evidence="3" id="KW-1185">Reference proteome</keyword>
<sequence>MHYRSPFPILDYTGIDLKEINDQTLTKAKKILLVEIDHADNGSITIDGETLTKNDILLLFESLSNTEYLIYHRWINENPGLRALLENKTLDDYEEIFDEQLLSHDKASGFKAFVSPYLAQPLGKILSQTFTRQEYTRGLKIIKATQLIEHANYDVTFGKLQSNIRGITAELKLFNERGVGQFKEHQCHYINYYFIQFLNQLPDGFGVLRDNFATELINLTVTIQHNHSHLCKRLYFSLSALNCSDEIKEVIKNNLKIFQRVTGDSSSAGKKETESQGSGAIIFKVGFMAIFFLIFILKNCDNTSSRRVDYKMELTQPMTHRLTHLKNMLDLKMLCKQQIKQGYLMAEENNSINIADSTLWPYTSEYQNLISYTPEIGQKISVTNESHYDVVVFLSTNWHNYSAFLNPGEKLSFNMASKDYLQFYPGQHWKHDLRSKLETTQRQHFAKVDSTTLTFLDKIWQRQCSHTTPCRDSSFSLYIDKGNSLKFSGNNHTSGFKEVNEYFYLKTLSGNHTE</sequence>
<dbReference type="Proteomes" id="UP000614216">
    <property type="component" value="Unassembled WGS sequence"/>
</dbReference>
<protein>
    <submittedName>
        <fullName evidence="2">Uncharacterized protein</fullName>
    </submittedName>
</protein>
<dbReference type="EMBL" id="JAEUGD010000004">
    <property type="protein sequence ID" value="MBL6445136.1"/>
    <property type="molecule type" value="Genomic_DNA"/>
</dbReference>
<dbReference type="RefSeq" id="WP_202854674.1">
    <property type="nucleotide sequence ID" value="NZ_JAEUGD010000004.1"/>
</dbReference>